<dbReference type="SMART" id="SM00184">
    <property type="entry name" value="RING"/>
    <property type="match status" value="1"/>
</dbReference>
<dbReference type="SUPFAM" id="SSF57850">
    <property type="entry name" value="RING/U-box"/>
    <property type="match status" value="1"/>
</dbReference>
<dbReference type="CDD" id="cd19757">
    <property type="entry name" value="Bbox1"/>
    <property type="match status" value="1"/>
</dbReference>
<dbReference type="Gene3D" id="3.30.160.60">
    <property type="entry name" value="Classic Zinc Finger"/>
    <property type="match status" value="1"/>
</dbReference>
<keyword evidence="3" id="KW-0862">Zinc</keyword>
<evidence type="ECO:0000313" key="4">
    <source>
        <dbReference type="EnsemblMetazoa" id="PPAI008985-PA"/>
    </source>
</evidence>
<dbReference type="EnsemblMetazoa" id="PPAI008985-RA">
    <property type="protein sequence ID" value="PPAI008985-PA"/>
    <property type="gene ID" value="PPAI008985"/>
</dbReference>
<dbReference type="PANTHER" id="PTHR45931:SF3">
    <property type="entry name" value="RING ZINC FINGER-CONTAINING PROTEIN"/>
    <property type="match status" value="1"/>
</dbReference>
<dbReference type="GO" id="GO:0006511">
    <property type="term" value="P:ubiquitin-dependent protein catabolic process"/>
    <property type="evidence" value="ECO:0007669"/>
    <property type="project" value="TreeGrafter"/>
</dbReference>
<dbReference type="GO" id="GO:0005634">
    <property type="term" value="C:nucleus"/>
    <property type="evidence" value="ECO:0007669"/>
    <property type="project" value="TreeGrafter"/>
</dbReference>
<dbReference type="SMART" id="SM00336">
    <property type="entry name" value="BBOX"/>
    <property type="match status" value="2"/>
</dbReference>
<name>A0A1B0DL41_PHLPP</name>
<dbReference type="GO" id="GO:0008270">
    <property type="term" value="F:zinc ion binding"/>
    <property type="evidence" value="ECO:0007669"/>
    <property type="project" value="UniProtKB-KW"/>
</dbReference>
<dbReference type="InterPro" id="IPR013083">
    <property type="entry name" value="Znf_RING/FYVE/PHD"/>
</dbReference>
<dbReference type="PROSITE" id="PS50119">
    <property type="entry name" value="ZF_BBOX"/>
    <property type="match status" value="2"/>
</dbReference>
<organism evidence="4 5">
    <name type="scientific">Phlebotomus papatasi</name>
    <name type="common">Sandfly</name>
    <dbReference type="NCBI Taxonomy" id="29031"/>
    <lineage>
        <taxon>Eukaryota</taxon>
        <taxon>Metazoa</taxon>
        <taxon>Ecdysozoa</taxon>
        <taxon>Arthropoda</taxon>
        <taxon>Hexapoda</taxon>
        <taxon>Insecta</taxon>
        <taxon>Pterygota</taxon>
        <taxon>Neoptera</taxon>
        <taxon>Endopterygota</taxon>
        <taxon>Diptera</taxon>
        <taxon>Nematocera</taxon>
        <taxon>Psychodoidea</taxon>
        <taxon>Psychodidae</taxon>
        <taxon>Phlebotomus</taxon>
        <taxon>Phlebotomus</taxon>
    </lineage>
</organism>
<dbReference type="PROSITE" id="PS50089">
    <property type="entry name" value="ZF_RING_2"/>
    <property type="match status" value="1"/>
</dbReference>
<evidence type="ECO:0000256" key="1">
    <source>
        <dbReference type="ARBA" id="ARBA00022723"/>
    </source>
</evidence>
<dbReference type="InterPro" id="IPR051834">
    <property type="entry name" value="RING_finger_E3_ligase"/>
</dbReference>
<dbReference type="Pfam" id="PF00643">
    <property type="entry name" value="zf-B_box"/>
    <property type="match status" value="1"/>
</dbReference>
<dbReference type="Gene3D" id="3.30.40.10">
    <property type="entry name" value="Zinc/RING finger domain, C3HC4 (zinc finger)"/>
    <property type="match status" value="1"/>
</dbReference>
<dbReference type="InterPro" id="IPR001841">
    <property type="entry name" value="Znf_RING"/>
</dbReference>
<reference evidence="4" key="1">
    <citation type="submission" date="2022-08" db="UniProtKB">
        <authorList>
            <consortium name="EnsemblMetazoa"/>
        </authorList>
    </citation>
    <scope>IDENTIFICATION</scope>
    <source>
        <strain evidence="4">Israel</strain>
    </source>
</reference>
<evidence type="ECO:0000313" key="5">
    <source>
        <dbReference type="Proteomes" id="UP000092462"/>
    </source>
</evidence>
<dbReference type="Proteomes" id="UP000092462">
    <property type="component" value="Unassembled WGS sequence"/>
</dbReference>
<dbReference type="VEuPathDB" id="VectorBase:PPAPM1_008752"/>
<sequence>MRFLSVSLSFSHSQILASQSLLAAMADYFDEMGWEPVALEETQQHQIMLMVRALLDHGFFPDDMLQGERLAPPASKEVVRNLPERKPSPEDESCSICLKPNSEHPDIFKILPCSHEFHQSCILPWLNQTNSCPLCRFELKTDDSEYEERKKFLQRQREREEDLEGLHNSMFGNHDKFAELLYVCHESYSFPGPNSRKHFPPFFPRIVRTSEQFEYNFYVFGLIKHITTYGNDVPIQASHSSVPKCGECFNPVADRKCLQCDSLYCYECFKKVHHFSNVLRTHQTVELASPVKFTHSPAHCENHPENHLNFYCETCERAICLECKTQSHLIHSVNQLYQRNVDTQREVPSYIALLNQLRQLNKMSIE</sequence>
<dbReference type="GO" id="GO:0061630">
    <property type="term" value="F:ubiquitin protein ligase activity"/>
    <property type="evidence" value="ECO:0007669"/>
    <property type="project" value="TreeGrafter"/>
</dbReference>
<dbReference type="EMBL" id="AJVK01069203">
    <property type="status" value="NOT_ANNOTATED_CDS"/>
    <property type="molecule type" value="Genomic_DNA"/>
</dbReference>
<dbReference type="VEuPathDB" id="VectorBase:PPAI008985"/>
<evidence type="ECO:0000256" key="2">
    <source>
        <dbReference type="ARBA" id="ARBA00022771"/>
    </source>
</evidence>
<dbReference type="VEuPathDB" id="VectorBase:PPAPM1_008307"/>
<dbReference type="SUPFAM" id="SSF57845">
    <property type="entry name" value="B-box zinc-binding domain"/>
    <property type="match status" value="1"/>
</dbReference>
<dbReference type="PANTHER" id="PTHR45931">
    <property type="entry name" value="SI:CH211-59O9.10"/>
    <property type="match status" value="1"/>
</dbReference>
<keyword evidence="2" id="KW-0863">Zinc-finger</keyword>
<dbReference type="Pfam" id="PF13639">
    <property type="entry name" value="zf-RING_2"/>
    <property type="match status" value="1"/>
</dbReference>
<accession>A0A1B0DL41</accession>
<proteinExistence type="predicted"/>
<dbReference type="AlphaFoldDB" id="A0A1B0DL41"/>
<dbReference type="InterPro" id="IPR000315">
    <property type="entry name" value="Znf_B-box"/>
</dbReference>
<keyword evidence="5" id="KW-1185">Reference proteome</keyword>
<evidence type="ECO:0008006" key="6">
    <source>
        <dbReference type="Google" id="ProtNLM"/>
    </source>
</evidence>
<evidence type="ECO:0000256" key="3">
    <source>
        <dbReference type="ARBA" id="ARBA00022833"/>
    </source>
</evidence>
<keyword evidence="1" id="KW-0479">Metal-binding</keyword>
<protein>
    <recommendedName>
        <fullName evidence="6">RING-type domain-containing protein</fullName>
    </recommendedName>
</protein>